<evidence type="ECO:0000313" key="1">
    <source>
        <dbReference type="EMBL" id="BCX46334.1"/>
    </source>
</evidence>
<reference evidence="1 2" key="1">
    <citation type="submission" date="2021-06" db="EMBL/GenBank/DDBJ databases">
        <title>Complete genome of Haloferula helveola possessing various polysaccharide degrading enzymes.</title>
        <authorList>
            <person name="Takami H."/>
            <person name="Huang C."/>
            <person name="Hamasaki K."/>
        </authorList>
    </citation>
    <scope>NUCLEOTIDE SEQUENCE [LARGE SCALE GENOMIC DNA]</scope>
    <source>
        <strain evidence="1 2">CN-1</strain>
    </source>
</reference>
<protein>
    <submittedName>
        <fullName evidence="1">Uncharacterized protein</fullName>
    </submittedName>
</protein>
<dbReference type="Proteomes" id="UP001374893">
    <property type="component" value="Chromosome"/>
</dbReference>
<gene>
    <name evidence="1" type="ORF">HAHE_02420</name>
</gene>
<dbReference type="EMBL" id="AP024702">
    <property type="protein sequence ID" value="BCX46334.1"/>
    <property type="molecule type" value="Genomic_DNA"/>
</dbReference>
<organism evidence="1 2">
    <name type="scientific">Haloferula helveola</name>
    <dbReference type="NCBI Taxonomy" id="490095"/>
    <lineage>
        <taxon>Bacteria</taxon>
        <taxon>Pseudomonadati</taxon>
        <taxon>Verrucomicrobiota</taxon>
        <taxon>Verrucomicrobiia</taxon>
        <taxon>Verrucomicrobiales</taxon>
        <taxon>Verrucomicrobiaceae</taxon>
        <taxon>Haloferula</taxon>
    </lineage>
</organism>
<sequence>MEAPAAVGLKADRPAADLLEEDLPAAVARDADPAPFNVCVSRDRPPTPGGREVAPQPLGLFAHFGR</sequence>
<proteinExistence type="predicted"/>
<name>A0ABM7RF54_9BACT</name>
<evidence type="ECO:0000313" key="2">
    <source>
        <dbReference type="Proteomes" id="UP001374893"/>
    </source>
</evidence>
<accession>A0ABM7RF54</accession>
<keyword evidence="2" id="KW-1185">Reference proteome</keyword>